<sequence length="70" mass="7858">MPGGKDTGIVPPISVLIVEDNPINQNILSTFIRRKKIKYEVANNGLQAVEKWKTGRFHLIFVSIERNVPG</sequence>
<proteinExistence type="predicted"/>
<dbReference type="STRING" id="983506.L8WNR8"/>
<evidence type="ECO:0000259" key="4">
    <source>
        <dbReference type="PROSITE" id="PS50110"/>
    </source>
</evidence>
<reference evidence="5 6" key="1">
    <citation type="journal article" date="2013" name="Nat. Commun.">
        <title>The evolution and pathogenic mechanisms of the rice sheath blight pathogen.</title>
        <authorList>
            <person name="Zheng A."/>
            <person name="Lin R."/>
            <person name="Xu L."/>
            <person name="Qin P."/>
            <person name="Tang C."/>
            <person name="Ai P."/>
            <person name="Zhang D."/>
            <person name="Liu Y."/>
            <person name="Sun Z."/>
            <person name="Feng H."/>
            <person name="Wang Y."/>
            <person name="Chen Y."/>
            <person name="Liang X."/>
            <person name="Fu R."/>
            <person name="Li Q."/>
            <person name="Zhang J."/>
            <person name="Yu X."/>
            <person name="Xie Z."/>
            <person name="Ding L."/>
            <person name="Guan P."/>
            <person name="Tang J."/>
            <person name="Liang Y."/>
            <person name="Wang S."/>
            <person name="Deng Q."/>
            <person name="Li S."/>
            <person name="Zhu J."/>
            <person name="Wang L."/>
            <person name="Liu H."/>
            <person name="Li P."/>
        </authorList>
    </citation>
    <scope>NUCLEOTIDE SEQUENCE [LARGE SCALE GENOMIC DNA]</scope>
    <source>
        <strain evidence="6">AG-1 IA</strain>
    </source>
</reference>
<dbReference type="OMA" id="EWRSGEF"/>
<comment type="caution">
    <text evidence="3">Lacks conserved residue(s) required for the propagation of feature annotation.</text>
</comment>
<evidence type="ECO:0000313" key="5">
    <source>
        <dbReference type="EMBL" id="ELU37999.1"/>
    </source>
</evidence>
<dbReference type="SUPFAM" id="SSF52172">
    <property type="entry name" value="CheY-like"/>
    <property type="match status" value="1"/>
</dbReference>
<feature type="domain" description="Response regulatory" evidence="4">
    <location>
        <begin position="14"/>
        <end position="70"/>
    </location>
</feature>
<dbReference type="EMBL" id="AFRT01002306">
    <property type="protein sequence ID" value="ELU37999.1"/>
    <property type="molecule type" value="Genomic_DNA"/>
</dbReference>
<evidence type="ECO:0000256" key="3">
    <source>
        <dbReference type="PROSITE-ProRule" id="PRU00169"/>
    </source>
</evidence>
<evidence type="ECO:0000256" key="2">
    <source>
        <dbReference type="ARBA" id="ARBA00023012"/>
    </source>
</evidence>
<keyword evidence="1" id="KW-0597">Phosphoprotein</keyword>
<dbReference type="HOGENOM" id="CLU_2759561_0_0_1"/>
<accession>L8WNR8</accession>
<dbReference type="OrthoDB" id="21225at2759"/>
<organism evidence="5 6">
    <name type="scientific">Thanatephorus cucumeris (strain AG1-IA)</name>
    <name type="common">Rice sheath blight fungus</name>
    <name type="synonym">Rhizoctonia solani</name>
    <dbReference type="NCBI Taxonomy" id="983506"/>
    <lineage>
        <taxon>Eukaryota</taxon>
        <taxon>Fungi</taxon>
        <taxon>Dikarya</taxon>
        <taxon>Basidiomycota</taxon>
        <taxon>Agaricomycotina</taxon>
        <taxon>Agaricomycetes</taxon>
        <taxon>Cantharellales</taxon>
        <taxon>Ceratobasidiaceae</taxon>
        <taxon>Rhizoctonia</taxon>
        <taxon>Rhizoctonia solani AG-1</taxon>
    </lineage>
</organism>
<protein>
    <submittedName>
        <fullName evidence="5">Response regulator receiver domain-containing protein</fullName>
    </submittedName>
</protein>
<comment type="caution">
    <text evidence="5">The sequence shown here is derived from an EMBL/GenBank/DDBJ whole genome shotgun (WGS) entry which is preliminary data.</text>
</comment>
<name>L8WNR8_THACA</name>
<dbReference type="Proteomes" id="UP000011668">
    <property type="component" value="Unassembled WGS sequence"/>
</dbReference>
<dbReference type="InterPro" id="IPR011006">
    <property type="entry name" value="CheY-like_superfamily"/>
</dbReference>
<dbReference type="PROSITE" id="PS50110">
    <property type="entry name" value="RESPONSE_REGULATORY"/>
    <property type="match status" value="1"/>
</dbReference>
<evidence type="ECO:0000313" key="6">
    <source>
        <dbReference type="Proteomes" id="UP000011668"/>
    </source>
</evidence>
<keyword evidence="6" id="KW-1185">Reference proteome</keyword>
<evidence type="ECO:0000256" key="1">
    <source>
        <dbReference type="ARBA" id="ARBA00022553"/>
    </source>
</evidence>
<dbReference type="Gene3D" id="3.40.50.2300">
    <property type="match status" value="1"/>
</dbReference>
<dbReference type="Pfam" id="PF00072">
    <property type="entry name" value="Response_reg"/>
    <property type="match status" value="1"/>
</dbReference>
<dbReference type="PANTHER" id="PTHR45339">
    <property type="entry name" value="HYBRID SIGNAL TRANSDUCTION HISTIDINE KINASE J"/>
    <property type="match status" value="1"/>
</dbReference>
<dbReference type="GO" id="GO:0000160">
    <property type="term" value="P:phosphorelay signal transduction system"/>
    <property type="evidence" value="ECO:0007669"/>
    <property type="project" value="UniProtKB-KW"/>
</dbReference>
<dbReference type="InterPro" id="IPR001789">
    <property type="entry name" value="Sig_transdc_resp-reg_receiver"/>
</dbReference>
<gene>
    <name evidence="5" type="ORF">AG1IA_07970</name>
</gene>
<dbReference type="AlphaFoldDB" id="L8WNR8"/>
<dbReference type="PANTHER" id="PTHR45339:SF1">
    <property type="entry name" value="HYBRID SIGNAL TRANSDUCTION HISTIDINE KINASE J"/>
    <property type="match status" value="1"/>
</dbReference>
<keyword evidence="2" id="KW-0902">Two-component regulatory system</keyword>